<dbReference type="InterPro" id="IPR011051">
    <property type="entry name" value="RmlC_Cupin_sf"/>
</dbReference>
<dbReference type="InterPro" id="IPR051610">
    <property type="entry name" value="GPI/OXD"/>
</dbReference>
<dbReference type="InterPro" id="IPR013096">
    <property type="entry name" value="Cupin_2"/>
</dbReference>
<evidence type="ECO:0000256" key="1">
    <source>
        <dbReference type="ARBA" id="ARBA00022723"/>
    </source>
</evidence>
<evidence type="ECO:0000259" key="2">
    <source>
        <dbReference type="Pfam" id="PF07883"/>
    </source>
</evidence>
<name>A0ABD5QG88_9EURY</name>
<dbReference type="Pfam" id="PF07883">
    <property type="entry name" value="Cupin_2"/>
    <property type="match status" value="1"/>
</dbReference>
<dbReference type="EMBL" id="JBHSJG010000036">
    <property type="protein sequence ID" value="MFC4988609.1"/>
    <property type="molecule type" value="Genomic_DNA"/>
</dbReference>
<dbReference type="Gene3D" id="2.60.120.10">
    <property type="entry name" value="Jelly Rolls"/>
    <property type="match status" value="1"/>
</dbReference>
<dbReference type="GO" id="GO:0046872">
    <property type="term" value="F:metal ion binding"/>
    <property type="evidence" value="ECO:0007669"/>
    <property type="project" value="UniProtKB-KW"/>
</dbReference>
<protein>
    <submittedName>
        <fullName evidence="3">Cupin domain-containing protein</fullName>
    </submittedName>
</protein>
<dbReference type="InterPro" id="IPR014710">
    <property type="entry name" value="RmlC-like_jellyroll"/>
</dbReference>
<keyword evidence="4" id="KW-1185">Reference proteome</keyword>
<feature type="domain" description="Cupin type-2" evidence="2">
    <location>
        <begin position="27"/>
        <end position="97"/>
    </location>
</feature>
<dbReference type="SUPFAM" id="SSF51182">
    <property type="entry name" value="RmlC-like cupins"/>
    <property type="match status" value="1"/>
</dbReference>
<dbReference type="Proteomes" id="UP001595925">
    <property type="component" value="Unassembled WGS sequence"/>
</dbReference>
<dbReference type="PANTHER" id="PTHR35848:SF6">
    <property type="entry name" value="CUPIN TYPE-2 DOMAIN-CONTAINING PROTEIN"/>
    <property type="match status" value="1"/>
</dbReference>
<accession>A0ABD5QG88</accession>
<comment type="caution">
    <text evidence="3">The sequence shown here is derived from an EMBL/GenBank/DDBJ whole genome shotgun (WGS) entry which is preliminary data.</text>
</comment>
<keyword evidence="1" id="KW-0479">Metal-binding</keyword>
<dbReference type="AlphaFoldDB" id="A0ABD5QG88"/>
<dbReference type="RefSeq" id="WP_224827358.1">
    <property type="nucleotide sequence ID" value="NZ_JAIVEF010000001.1"/>
</dbReference>
<proteinExistence type="predicted"/>
<gene>
    <name evidence="3" type="ORF">ACFPFO_12720</name>
</gene>
<evidence type="ECO:0000313" key="3">
    <source>
        <dbReference type="EMBL" id="MFC4988609.1"/>
    </source>
</evidence>
<dbReference type="PANTHER" id="PTHR35848">
    <property type="entry name" value="OXALATE-BINDING PROTEIN"/>
    <property type="match status" value="1"/>
</dbReference>
<sequence>MDLIDTDEAEGFFTVVGGTERSDAATMILESGQSTGGPSNRHPDSDQWLYVKSGVGEVTLEGETHEIGPGDLFLIEAGETHEIANGGEDDLETVSVYAPAEYT</sequence>
<reference evidence="3 4" key="1">
    <citation type="journal article" date="2019" name="Int. J. Syst. Evol. Microbiol.">
        <title>The Global Catalogue of Microorganisms (GCM) 10K type strain sequencing project: providing services to taxonomists for standard genome sequencing and annotation.</title>
        <authorList>
            <consortium name="The Broad Institute Genomics Platform"/>
            <consortium name="The Broad Institute Genome Sequencing Center for Infectious Disease"/>
            <person name="Wu L."/>
            <person name="Ma J."/>
        </authorList>
    </citation>
    <scope>NUCLEOTIDE SEQUENCE [LARGE SCALE GENOMIC DNA]</scope>
    <source>
        <strain evidence="3 4">CGMCC 1.15824</strain>
    </source>
</reference>
<organism evidence="3 4">
    <name type="scientific">Saliphagus infecundisoli</name>
    <dbReference type="NCBI Taxonomy" id="1849069"/>
    <lineage>
        <taxon>Archaea</taxon>
        <taxon>Methanobacteriati</taxon>
        <taxon>Methanobacteriota</taxon>
        <taxon>Stenosarchaea group</taxon>
        <taxon>Halobacteria</taxon>
        <taxon>Halobacteriales</taxon>
        <taxon>Natrialbaceae</taxon>
        <taxon>Saliphagus</taxon>
    </lineage>
</organism>
<evidence type="ECO:0000313" key="4">
    <source>
        <dbReference type="Proteomes" id="UP001595925"/>
    </source>
</evidence>